<comment type="caution">
    <text evidence="2">The sequence shown here is derived from an EMBL/GenBank/DDBJ whole genome shotgun (WGS) entry which is preliminary data.</text>
</comment>
<protein>
    <submittedName>
        <fullName evidence="2">Nucleoside recognition protein</fullName>
    </submittedName>
</protein>
<feature type="transmembrane region" description="Helical" evidence="1">
    <location>
        <begin position="150"/>
        <end position="169"/>
    </location>
</feature>
<keyword evidence="3" id="KW-1185">Reference proteome</keyword>
<feature type="transmembrane region" description="Helical" evidence="1">
    <location>
        <begin position="331"/>
        <end position="349"/>
    </location>
</feature>
<feature type="transmembrane region" description="Helical" evidence="1">
    <location>
        <begin position="88"/>
        <end position="104"/>
    </location>
</feature>
<keyword evidence="1" id="KW-1133">Transmembrane helix</keyword>
<evidence type="ECO:0000256" key="1">
    <source>
        <dbReference type="SAM" id="Phobius"/>
    </source>
</evidence>
<dbReference type="RefSeq" id="WP_037289939.1">
    <property type="nucleotide sequence ID" value="NZ_JEOB01000004.1"/>
</dbReference>
<dbReference type="PATRIC" id="fig|1341156.4.peg.2904"/>
<feature type="transmembrane region" description="Helical" evidence="1">
    <location>
        <begin position="46"/>
        <end position="67"/>
    </location>
</feature>
<name>A0A011VTG2_RUMAL</name>
<feature type="transmembrane region" description="Helical" evidence="1">
    <location>
        <begin position="189"/>
        <end position="218"/>
    </location>
</feature>
<keyword evidence="1" id="KW-0472">Membrane</keyword>
<dbReference type="Proteomes" id="UP000021369">
    <property type="component" value="Unassembled WGS sequence"/>
</dbReference>
<proteinExistence type="predicted"/>
<evidence type="ECO:0000313" key="2">
    <source>
        <dbReference type="EMBL" id="EXM37913.1"/>
    </source>
</evidence>
<sequence>MNLKNITKLKDILLCISLFLISVGMAFYPAEISSAVKDSVMRCLNILIPSLFVFIAASSMLVSSGCLRILTKPFKWIPLVFFRMPENIFTVFLISTFAGYPVGIKTLSDMLDSGEIDAETAEKAACFCYCGGPAFYSGAIGLTVFGSKEVGLLIFLSVLLSNIVIAFIMCRTSELKENRIVYEKRNGDLLVGSITLAGKSMGVICMTVIFFSAVTALLEAGGILDFLQHIFGLSDNETVMLSAFMEITSLSELHGSPYRLLPFICAVCSFGGLCIIIQLFALKSEKLSMFSFIKHRPLAALLSAVLCKILQPHLISETVTAVSYNHNLVKVNNLSASLCLIFMIFLLNYKKGLVFSDRV</sequence>
<feature type="transmembrane region" description="Helical" evidence="1">
    <location>
        <begin position="12"/>
        <end position="30"/>
    </location>
</feature>
<dbReference type="EMBL" id="JEOB01000004">
    <property type="protein sequence ID" value="EXM37913.1"/>
    <property type="molecule type" value="Genomic_DNA"/>
</dbReference>
<accession>A0A011VTG2</accession>
<dbReference type="OrthoDB" id="1645614at2"/>
<organism evidence="2 3">
    <name type="scientific">Ruminococcus albus SY3</name>
    <dbReference type="NCBI Taxonomy" id="1341156"/>
    <lineage>
        <taxon>Bacteria</taxon>
        <taxon>Bacillati</taxon>
        <taxon>Bacillota</taxon>
        <taxon>Clostridia</taxon>
        <taxon>Eubacteriales</taxon>
        <taxon>Oscillospiraceae</taxon>
        <taxon>Ruminococcus</taxon>
    </lineage>
</organism>
<dbReference type="AlphaFoldDB" id="A0A011VTG2"/>
<keyword evidence="1" id="KW-0812">Transmembrane</keyword>
<gene>
    <name evidence="2" type="ORF">RASY3_16525</name>
</gene>
<reference evidence="2 3" key="1">
    <citation type="submission" date="2013-06" db="EMBL/GenBank/DDBJ databases">
        <title>Rumen cellulosomics: divergent fiber-degrading strategies revealed by comparative genome-wide analysis of six Ruminococcal strains.</title>
        <authorList>
            <person name="Dassa B."/>
            <person name="Borovok I."/>
            <person name="Lamed R."/>
            <person name="Flint H."/>
            <person name="Yeoman C.J."/>
            <person name="White B."/>
            <person name="Bayer E.A."/>
        </authorList>
    </citation>
    <scope>NUCLEOTIDE SEQUENCE [LARGE SCALE GENOMIC DNA]</scope>
    <source>
        <strain evidence="2 3">SY3</strain>
    </source>
</reference>
<feature type="transmembrane region" description="Helical" evidence="1">
    <location>
        <begin position="260"/>
        <end position="281"/>
    </location>
</feature>
<evidence type="ECO:0000313" key="3">
    <source>
        <dbReference type="Proteomes" id="UP000021369"/>
    </source>
</evidence>